<dbReference type="AlphaFoldDB" id="A0A2Z2NMG0"/>
<evidence type="ECO:0000313" key="3">
    <source>
        <dbReference type="Proteomes" id="UP000250079"/>
    </source>
</evidence>
<dbReference type="EMBL" id="CP018632">
    <property type="protein sequence ID" value="ASJ72389.1"/>
    <property type="molecule type" value="Genomic_DNA"/>
</dbReference>
<feature type="region of interest" description="Disordered" evidence="1">
    <location>
        <begin position="1"/>
        <end position="22"/>
    </location>
</feature>
<dbReference type="KEGG" id="gai:IMCC3135_11495"/>
<dbReference type="Proteomes" id="UP000250079">
    <property type="component" value="Chromosome"/>
</dbReference>
<feature type="compositionally biased region" description="Basic and acidic residues" evidence="1">
    <location>
        <begin position="1"/>
        <end position="18"/>
    </location>
</feature>
<keyword evidence="3" id="KW-1185">Reference proteome</keyword>
<name>A0A2Z2NMG0_9GAMM</name>
<evidence type="ECO:0008006" key="4">
    <source>
        <dbReference type="Google" id="ProtNLM"/>
    </source>
</evidence>
<organism evidence="2 3">
    <name type="scientific">Granulosicoccus antarcticus IMCC3135</name>
    <dbReference type="NCBI Taxonomy" id="1192854"/>
    <lineage>
        <taxon>Bacteria</taxon>
        <taxon>Pseudomonadati</taxon>
        <taxon>Pseudomonadota</taxon>
        <taxon>Gammaproteobacteria</taxon>
        <taxon>Chromatiales</taxon>
        <taxon>Granulosicoccaceae</taxon>
        <taxon>Granulosicoccus</taxon>
    </lineage>
</organism>
<reference evidence="2 3" key="1">
    <citation type="submission" date="2016-12" db="EMBL/GenBank/DDBJ databases">
        <authorList>
            <person name="Song W.-J."/>
            <person name="Kurnit D.M."/>
        </authorList>
    </citation>
    <scope>NUCLEOTIDE SEQUENCE [LARGE SCALE GENOMIC DNA]</scope>
    <source>
        <strain evidence="2 3">IMCC3135</strain>
    </source>
</reference>
<evidence type="ECO:0000313" key="2">
    <source>
        <dbReference type="EMBL" id="ASJ72389.1"/>
    </source>
</evidence>
<gene>
    <name evidence="2" type="ORF">IMCC3135_11495</name>
</gene>
<evidence type="ECO:0000256" key="1">
    <source>
        <dbReference type="SAM" id="MobiDB-lite"/>
    </source>
</evidence>
<protein>
    <recommendedName>
        <fullName evidence="4">Carboxypeptidase regulatory-like domain-containing protein</fullName>
    </recommendedName>
</protein>
<proteinExistence type="predicted"/>
<sequence length="248" mass="26615">MVRMLTFHDDSSRWEKAVNTRNTPRTPVRNRIASHLKPLALSVLAASALVASLSAEATQFGVRVVNDSGKPVSGASVCIGLPGNFKQFGALFTDADGMARVDVPNVPLVVTISKTRFSGMRISEPARGFNLVKQVTLSDGIPGPRCRAGSTTAGGPAIAIDSVDVIEVADTTTLNISVSGAPSHYRVATTDAFDGARWQQYQPSVELPLSLAEQGQIFLQLRRYEEVSKAWLEARSTVVEVRLPIAAR</sequence>
<accession>A0A2Z2NMG0</accession>